<dbReference type="Proteomes" id="UP001501444">
    <property type="component" value="Unassembled WGS sequence"/>
</dbReference>
<evidence type="ECO:0000313" key="3">
    <source>
        <dbReference type="Proteomes" id="UP001501444"/>
    </source>
</evidence>
<name>A0ABP5UI48_9ACTN</name>
<reference evidence="3" key="1">
    <citation type="journal article" date="2019" name="Int. J. Syst. Evol. Microbiol.">
        <title>The Global Catalogue of Microorganisms (GCM) 10K type strain sequencing project: providing services to taxonomists for standard genome sequencing and annotation.</title>
        <authorList>
            <consortium name="The Broad Institute Genomics Platform"/>
            <consortium name="The Broad Institute Genome Sequencing Center for Infectious Disease"/>
            <person name="Wu L."/>
            <person name="Ma J."/>
        </authorList>
    </citation>
    <scope>NUCLEOTIDE SEQUENCE [LARGE SCALE GENOMIC DNA]</scope>
    <source>
        <strain evidence="3">JCM 3272</strain>
    </source>
</reference>
<comment type="caution">
    <text evidence="2">The sequence shown here is derived from an EMBL/GenBank/DDBJ whole genome shotgun (WGS) entry which is preliminary data.</text>
</comment>
<organism evidence="2 3">
    <name type="scientific">Dactylosporangium salmoneum</name>
    <dbReference type="NCBI Taxonomy" id="53361"/>
    <lineage>
        <taxon>Bacteria</taxon>
        <taxon>Bacillati</taxon>
        <taxon>Actinomycetota</taxon>
        <taxon>Actinomycetes</taxon>
        <taxon>Micromonosporales</taxon>
        <taxon>Micromonosporaceae</taxon>
        <taxon>Dactylosporangium</taxon>
    </lineage>
</organism>
<dbReference type="EMBL" id="BAAARV010000088">
    <property type="protein sequence ID" value="GAA2381205.1"/>
    <property type="molecule type" value="Genomic_DNA"/>
</dbReference>
<evidence type="ECO:0000256" key="1">
    <source>
        <dbReference type="SAM" id="MobiDB-lite"/>
    </source>
</evidence>
<evidence type="ECO:0000313" key="2">
    <source>
        <dbReference type="EMBL" id="GAA2381205.1"/>
    </source>
</evidence>
<keyword evidence="3" id="KW-1185">Reference proteome</keyword>
<sequence>MTECARVILCESESPGGLTGVGAAAGRGRHGGAGTAPDPDGDDGEGARFPAAEQVRGFEVERLTRAAGPSTVAIGGGTARANRAVVVNRASAGYRAGGHRAAACEVAA</sequence>
<feature type="region of interest" description="Disordered" evidence="1">
    <location>
        <begin position="13"/>
        <end position="48"/>
    </location>
</feature>
<protein>
    <submittedName>
        <fullName evidence="2">Uncharacterized protein</fullName>
    </submittedName>
</protein>
<proteinExistence type="predicted"/>
<gene>
    <name evidence="2" type="ORF">GCM10010170_088840</name>
</gene>
<accession>A0ABP5UI48</accession>